<gene>
    <name evidence="1" type="ORF">DPMN_095371</name>
</gene>
<dbReference type="EMBL" id="JAIWYP010000003">
    <property type="protein sequence ID" value="KAH3852850.1"/>
    <property type="molecule type" value="Genomic_DNA"/>
</dbReference>
<proteinExistence type="predicted"/>
<reference evidence="1" key="2">
    <citation type="submission" date="2020-11" db="EMBL/GenBank/DDBJ databases">
        <authorList>
            <person name="McCartney M.A."/>
            <person name="Auch B."/>
            <person name="Kono T."/>
            <person name="Mallez S."/>
            <person name="Becker A."/>
            <person name="Gohl D.M."/>
            <person name="Silverstein K.A.T."/>
            <person name="Koren S."/>
            <person name="Bechman K.B."/>
            <person name="Herman A."/>
            <person name="Abrahante J.E."/>
            <person name="Garbe J."/>
        </authorList>
    </citation>
    <scope>NUCLEOTIDE SEQUENCE</scope>
    <source>
        <strain evidence="1">Duluth1</strain>
        <tissue evidence="1">Whole animal</tissue>
    </source>
</reference>
<dbReference type="Proteomes" id="UP000828390">
    <property type="component" value="Unassembled WGS sequence"/>
</dbReference>
<dbReference type="AlphaFoldDB" id="A0A9D4L7F7"/>
<evidence type="ECO:0000313" key="1">
    <source>
        <dbReference type="EMBL" id="KAH3852850.1"/>
    </source>
</evidence>
<accession>A0A9D4L7F7</accession>
<keyword evidence="2" id="KW-1185">Reference proteome</keyword>
<name>A0A9D4L7F7_DREPO</name>
<organism evidence="1 2">
    <name type="scientific">Dreissena polymorpha</name>
    <name type="common">Zebra mussel</name>
    <name type="synonym">Mytilus polymorpha</name>
    <dbReference type="NCBI Taxonomy" id="45954"/>
    <lineage>
        <taxon>Eukaryota</taxon>
        <taxon>Metazoa</taxon>
        <taxon>Spiralia</taxon>
        <taxon>Lophotrochozoa</taxon>
        <taxon>Mollusca</taxon>
        <taxon>Bivalvia</taxon>
        <taxon>Autobranchia</taxon>
        <taxon>Heteroconchia</taxon>
        <taxon>Euheterodonta</taxon>
        <taxon>Imparidentia</taxon>
        <taxon>Neoheterodontei</taxon>
        <taxon>Myida</taxon>
        <taxon>Dreissenoidea</taxon>
        <taxon>Dreissenidae</taxon>
        <taxon>Dreissena</taxon>
    </lineage>
</organism>
<reference evidence="1" key="1">
    <citation type="journal article" date="2019" name="bioRxiv">
        <title>The Genome of the Zebra Mussel, Dreissena polymorpha: A Resource for Invasive Species Research.</title>
        <authorList>
            <person name="McCartney M.A."/>
            <person name="Auch B."/>
            <person name="Kono T."/>
            <person name="Mallez S."/>
            <person name="Zhang Y."/>
            <person name="Obille A."/>
            <person name="Becker A."/>
            <person name="Abrahante J.E."/>
            <person name="Garbe J."/>
            <person name="Badalamenti J.P."/>
            <person name="Herman A."/>
            <person name="Mangelson H."/>
            <person name="Liachko I."/>
            <person name="Sullivan S."/>
            <person name="Sone E.D."/>
            <person name="Koren S."/>
            <person name="Silverstein K.A.T."/>
            <person name="Beckman K.B."/>
            <person name="Gohl D.M."/>
        </authorList>
    </citation>
    <scope>NUCLEOTIDE SEQUENCE</scope>
    <source>
        <strain evidence="1">Duluth1</strain>
        <tissue evidence="1">Whole animal</tissue>
    </source>
</reference>
<comment type="caution">
    <text evidence="1">The sequence shown here is derived from an EMBL/GenBank/DDBJ whole genome shotgun (WGS) entry which is preliminary data.</text>
</comment>
<protein>
    <submittedName>
        <fullName evidence="1">Uncharacterized protein</fullName>
    </submittedName>
</protein>
<sequence length="99" mass="11687">MACCDCDDLLFTCWSKTSTTVFKVTFDETLWTVIWKELTAAYNAEGSKRPKRFPENKRKIEEMINEFRRNCVTFIREFPSCHVSASHTEVNYDGRNEYV</sequence>
<evidence type="ECO:0000313" key="2">
    <source>
        <dbReference type="Proteomes" id="UP000828390"/>
    </source>
</evidence>